<proteinExistence type="predicted"/>
<protein>
    <submittedName>
        <fullName evidence="4">NFACT family protein</fullName>
    </submittedName>
</protein>
<dbReference type="EMBL" id="CP141614">
    <property type="protein sequence ID" value="WRP13398.1"/>
    <property type="molecule type" value="Genomic_DNA"/>
</dbReference>
<sequence length="500" mass="54294">MQLTPQRLAQLAQAIASSLAGAWVQRIYQPEASVLVFHLYGPGGERVLVADTTPGRLALGVVSGARPPNPLQPPAFCMLLRKHLEGSRLTGASAVPGDRVVLLRFRRASEPQAILALEMTGRTANVVLVVDGKVAGWLRAPGPQRALALHRPYAPPPPPPASPAARGPASGEEVPTLEAVGAWWAKRLCQDQVETRRRDLARRLEEQCRRLARRIARQEEDLQRAGEAERWRRAGELLLTFPHDVPPGATQVTLPPADRPTGEPPLTIELDPARSPAQNAAACFRRYQKARRAVAALEATLQEGRRRLEALQTLRVLVQTADDTDVLATLEAETEQLSEEPGHRRPPSAGERSRPASRARSQASRRTGDGMPVTRYRSSEGLEILVGRSAAANDHLTFHLARPEHLWLHARGLPGAHVVVRAEADQVGPVTLQEAAALAARYSAQGEAGVPVPVDYTRRRHVRKPPGAPPGFVVYDHERTVTVRPAPREGPLSAGSGAPR</sequence>
<dbReference type="Gene3D" id="2.30.310.10">
    <property type="entry name" value="ibrinogen binding protein from staphylococcus aureus domain"/>
    <property type="match status" value="1"/>
</dbReference>
<keyword evidence="1" id="KW-0175">Coiled coil</keyword>
<evidence type="ECO:0000256" key="1">
    <source>
        <dbReference type="SAM" id="Coils"/>
    </source>
</evidence>
<feature type="coiled-coil region" evidence="1">
    <location>
        <begin position="201"/>
        <end position="228"/>
    </location>
</feature>
<feature type="region of interest" description="Disordered" evidence="2">
    <location>
        <begin position="333"/>
        <end position="374"/>
    </location>
</feature>
<evidence type="ECO:0000259" key="3">
    <source>
        <dbReference type="Pfam" id="PF05670"/>
    </source>
</evidence>
<dbReference type="PANTHER" id="PTHR15239">
    <property type="entry name" value="NUCLEAR EXPORT MEDIATOR FACTOR NEMF"/>
    <property type="match status" value="1"/>
</dbReference>
<feature type="coiled-coil region" evidence="1">
    <location>
        <begin position="287"/>
        <end position="314"/>
    </location>
</feature>
<accession>A0ABZ1BLD7</accession>
<dbReference type="PANTHER" id="PTHR15239:SF6">
    <property type="entry name" value="RIBOSOME QUALITY CONTROL COMPLEX SUBUNIT NEMF"/>
    <property type="match status" value="1"/>
</dbReference>
<organism evidence="4 5">
    <name type="scientific">Geochorda subterranea</name>
    <dbReference type="NCBI Taxonomy" id="3109564"/>
    <lineage>
        <taxon>Bacteria</taxon>
        <taxon>Bacillati</taxon>
        <taxon>Bacillota</taxon>
        <taxon>Limnochordia</taxon>
        <taxon>Limnochordales</taxon>
        <taxon>Geochordaceae</taxon>
        <taxon>Geochorda</taxon>
    </lineage>
</organism>
<dbReference type="InterPro" id="IPR051608">
    <property type="entry name" value="RQC_Subunit_NEMF"/>
</dbReference>
<feature type="domain" description="NFACT RNA-binding" evidence="3">
    <location>
        <begin position="374"/>
        <end position="466"/>
    </location>
</feature>
<feature type="compositionally biased region" description="Pro residues" evidence="2">
    <location>
        <begin position="153"/>
        <end position="162"/>
    </location>
</feature>
<feature type="region of interest" description="Disordered" evidence="2">
    <location>
        <begin position="149"/>
        <end position="173"/>
    </location>
</feature>
<dbReference type="InterPro" id="IPR008532">
    <property type="entry name" value="NFACT_RNA-bd"/>
</dbReference>
<dbReference type="RefSeq" id="WP_324667643.1">
    <property type="nucleotide sequence ID" value="NZ_CP141614.1"/>
</dbReference>
<evidence type="ECO:0000313" key="4">
    <source>
        <dbReference type="EMBL" id="WRP13398.1"/>
    </source>
</evidence>
<name>A0ABZ1BLD7_9FIRM</name>
<dbReference type="Pfam" id="PF05670">
    <property type="entry name" value="NFACT-R_1"/>
    <property type="match status" value="1"/>
</dbReference>
<evidence type="ECO:0000313" key="5">
    <source>
        <dbReference type="Proteomes" id="UP001333102"/>
    </source>
</evidence>
<feature type="compositionally biased region" description="Low complexity" evidence="2">
    <location>
        <begin position="356"/>
        <end position="365"/>
    </location>
</feature>
<dbReference type="Proteomes" id="UP001333102">
    <property type="component" value="Chromosome"/>
</dbReference>
<gene>
    <name evidence="4" type="ORF">VLY81_08025</name>
</gene>
<evidence type="ECO:0000256" key="2">
    <source>
        <dbReference type="SAM" id="MobiDB-lite"/>
    </source>
</evidence>
<dbReference type="Pfam" id="PF05833">
    <property type="entry name" value="NFACT_N"/>
    <property type="match status" value="2"/>
</dbReference>
<keyword evidence="5" id="KW-1185">Reference proteome</keyword>
<reference evidence="5" key="1">
    <citation type="submission" date="2023-12" db="EMBL/GenBank/DDBJ databases">
        <title>Novel isolates from deep terrestrial aquifers shed light on the physiology and ecology of the class Limnochordia.</title>
        <authorList>
            <person name="Karnachuk O.V."/>
            <person name="Lukina A.P."/>
            <person name="Avakyan M.R."/>
            <person name="Kadnikov V."/>
            <person name="Begmatov S."/>
            <person name="Beletsky A.V."/>
            <person name="Mardanov A.V."/>
            <person name="Ravin N.V."/>
        </authorList>
    </citation>
    <scope>NUCLEOTIDE SEQUENCE [LARGE SCALE GENOMIC DNA]</scope>
    <source>
        <strain evidence="5">LN</strain>
    </source>
</reference>